<dbReference type="InterPro" id="IPR050833">
    <property type="entry name" value="Poly_Biosynth_Transport"/>
</dbReference>
<feature type="transmembrane region" description="Helical" evidence="6">
    <location>
        <begin position="360"/>
        <end position="381"/>
    </location>
</feature>
<keyword evidence="4 6" id="KW-1133">Transmembrane helix</keyword>
<feature type="transmembrane region" description="Helical" evidence="6">
    <location>
        <begin position="15"/>
        <end position="36"/>
    </location>
</feature>
<feature type="transmembrane region" description="Helical" evidence="6">
    <location>
        <begin position="84"/>
        <end position="106"/>
    </location>
</feature>
<dbReference type="EMBL" id="BMYV01000002">
    <property type="protein sequence ID" value="GGX69830.1"/>
    <property type="molecule type" value="Genomic_DNA"/>
</dbReference>
<feature type="transmembrane region" description="Helical" evidence="6">
    <location>
        <begin position="56"/>
        <end position="78"/>
    </location>
</feature>
<accession>A0A918NIG3</accession>
<feature type="transmembrane region" description="Helical" evidence="6">
    <location>
        <begin position="328"/>
        <end position="348"/>
    </location>
</feature>
<dbReference type="AlphaFoldDB" id="A0A918NIG3"/>
<sequence>MVFARIMGPAAFADLTLLLTLKLGILSFLGALQFAFSELTAKEGKVQQSRQQAQAVSWRSLKFSIPAMFIVIALANYISGSLNFSSPMALCVLALAIPFFLPMVIYRGLTQGLIDLPKIILSIQAEWIIRLFGSLLLWKMGLGLAGIAGAVGLSILAGFFFSTRKDDLQSLSFREVPSLDTQTKALGIVAMPYLILQFAQVLVLDSDILIAKASFSPEIAGLVAGLLLIQRVFFFAFLSCSTILQPIVAKQKENQTSPRELLALLGAITLITVGAMIVILPNSDLIVRVMLGDEYQALSSIVWISALTGAVFIGSHLCAIYQIAKGKSFAALVVLFFGAIQLISLSAVNHFFPDIGLHSYFSLKLLIQIACAATLIGIVLVPSKKERLAS</sequence>
<evidence type="ECO:0000256" key="6">
    <source>
        <dbReference type="SAM" id="Phobius"/>
    </source>
</evidence>
<keyword evidence="5 6" id="KW-0472">Membrane</keyword>
<evidence type="ECO:0000313" key="7">
    <source>
        <dbReference type="EMBL" id="GGX69830.1"/>
    </source>
</evidence>
<feature type="transmembrane region" description="Helical" evidence="6">
    <location>
        <begin position="261"/>
        <end position="280"/>
    </location>
</feature>
<gene>
    <name evidence="7" type="ORF">GCM10011309_19820</name>
</gene>
<comment type="caution">
    <text evidence="7">The sequence shown here is derived from an EMBL/GenBank/DDBJ whole genome shotgun (WGS) entry which is preliminary data.</text>
</comment>
<dbReference type="PANTHER" id="PTHR30250:SF11">
    <property type="entry name" value="O-ANTIGEN TRANSPORTER-RELATED"/>
    <property type="match status" value="1"/>
</dbReference>
<feature type="transmembrane region" description="Helical" evidence="6">
    <location>
        <begin position="183"/>
        <end position="203"/>
    </location>
</feature>
<evidence type="ECO:0008006" key="9">
    <source>
        <dbReference type="Google" id="ProtNLM"/>
    </source>
</evidence>
<feature type="transmembrane region" description="Helical" evidence="6">
    <location>
        <begin position="300"/>
        <end position="321"/>
    </location>
</feature>
<feature type="transmembrane region" description="Helical" evidence="6">
    <location>
        <begin position="144"/>
        <end position="162"/>
    </location>
</feature>
<dbReference type="GO" id="GO:0005886">
    <property type="term" value="C:plasma membrane"/>
    <property type="evidence" value="ECO:0007669"/>
    <property type="project" value="UniProtKB-SubCell"/>
</dbReference>
<evidence type="ECO:0000256" key="3">
    <source>
        <dbReference type="ARBA" id="ARBA00022692"/>
    </source>
</evidence>
<feature type="transmembrane region" description="Helical" evidence="6">
    <location>
        <begin position="118"/>
        <end position="138"/>
    </location>
</feature>
<feature type="transmembrane region" description="Helical" evidence="6">
    <location>
        <begin position="223"/>
        <end position="249"/>
    </location>
</feature>
<keyword evidence="2" id="KW-1003">Cell membrane</keyword>
<evidence type="ECO:0000256" key="5">
    <source>
        <dbReference type="ARBA" id="ARBA00023136"/>
    </source>
</evidence>
<dbReference type="PANTHER" id="PTHR30250">
    <property type="entry name" value="PST FAMILY PREDICTED COLANIC ACID TRANSPORTER"/>
    <property type="match status" value="1"/>
</dbReference>
<keyword evidence="8" id="KW-1185">Reference proteome</keyword>
<reference evidence="7 8" key="1">
    <citation type="journal article" date="2014" name="Int. J. Syst. Evol. Microbiol.">
        <title>Complete genome sequence of Corynebacterium casei LMG S-19264T (=DSM 44701T), isolated from a smear-ripened cheese.</title>
        <authorList>
            <consortium name="US DOE Joint Genome Institute (JGI-PGF)"/>
            <person name="Walter F."/>
            <person name="Albersmeier A."/>
            <person name="Kalinowski J."/>
            <person name="Ruckert C."/>
        </authorList>
    </citation>
    <scope>NUCLEOTIDE SEQUENCE [LARGE SCALE GENOMIC DNA]</scope>
    <source>
        <strain evidence="7 8">KCTC 23968</strain>
    </source>
</reference>
<proteinExistence type="predicted"/>
<evidence type="ECO:0000256" key="1">
    <source>
        <dbReference type="ARBA" id="ARBA00004651"/>
    </source>
</evidence>
<organism evidence="7 8">
    <name type="scientific">Litorimonas cladophorae</name>
    <dbReference type="NCBI Taxonomy" id="1220491"/>
    <lineage>
        <taxon>Bacteria</taxon>
        <taxon>Pseudomonadati</taxon>
        <taxon>Pseudomonadota</taxon>
        <taxon>Alphaproteobacteria</taxon>
        <taxon>Maricaulales</taxon>
        <taxon>Robiginitomaculaceae</taxon>
    </lineage>
</organism>
<dbReference type="Proteomes" id="UP000600865">
    <property type="component" value="Unassembled WGS sequence"/>
</dbReference>
<keyword evidence="3 6" id="KW-0812">Transmembrane</keyword>
<name>A0A918NIG3_9PROT</name>
<evidence type="ECO:0000313" key="8">
    <source>
        <dbReference type="Proteomes" id="UP000600865"/>
    </source>
</evidence>
<evidence type="ECO:0000256" key="4">
    <source>
        <dbReference type="ARBA" id="ARBA00022989"/>
    </source>
</evidence>
<evidence type="ECO:0000256" key="2">
    <source>
        <dbReference type="ARBA" id="ARBA00022475"/>
    </source>
</evidence>
<protein>
    <recommendedName>
        <fullName evidence="9">Polysaccharide biosynthesis protein</fullName>
    </recommendedName>
</protein>
<comment type="subcellular location">
    <subcellularLocation>
        <location evidence="1">Cell membrane</location>
        <topology evidence="1">Multi-pass membrane protein</topology>
    </subcellularLocation>
</comment>